<dbReference type="EMBL" id="AWUE01020408">
    <property type="protein sequence ID" value="OMO68195.1"/>
    <property type="molecule type" value="Genomic_DNA"/>
</dbReference>
<name>A0A1R3HD01_9ROSI</name>
<reference evidence="2" key="1">
    <citation type="submission" date="2013-09" db="EMBL/GenBank/DDBJ databases">
        <title>Corchorus olitorius genome sequencing.</title>
        <authorList>
            <person name="Alam M."/>
            <person name="Haque M.S."/>
            <person name="Islam M.S."/>
            <person name="Emdad E.M."/>
            <person name="Islam M.M."/>
            <person name="Ahmed B."/>
            <person name="Halim A."/>
            <person name="Hossen Q.M.M."/>
            <person name="Hossain M.Z."/>
            <person name="Ahmed R."/>
            <person name="Khan M.M."/>
            <person name="Islam R."/>
            <person name="Rashid M.M."/>
            <person name="Khan S.A."/>
            <person name="Rahman M.S."/>
            <person name="Alam M."/>
            <person name="Yahiya A.S."/>
            <person name="Khan M.S."/>
            <person name="Azam M.S."/>
            <person name="Haque T."/>
            <person name="Lashkar M.Z.H."/>
            <person name="Akhand A.I."/>
            <person name="Morshed G."/>
            <person name="Roy S."/>
            <person name="Uddin K.S."/>
            <person name="Rabeya T."/>
            <person name="Hossain A.S."/>
            <person name="Chowdhury A."/>
            <person name="Snigdha A.R."/>
            <person name="Mortoza M.S."/>
            <person name="Matin S.A."/>
            <person name="Hoque S.M.E."/>
            <person name="Islam M.K."/>
            <person name="Roy D.K."/>
            <person name="Haider R."/>
            <person name="Moosa M.M."/>
            <person name="Elias S.M."/>
            <person name="Hasan A.M."/>
            <person name="Jahan S."/>
            <person name="Shafiuddin M."/>
            <person name="Mahmood N."/>
            <person name="Shommy N.S."/>
        </authorList>
    </citation>
    <scope>NUCLEOTIDE SEQUENCE [LARGE SCALE GENOMIC DNA]</scope>
    <source>
        <strain evidence="2">cv. O-4</strain>
    </source>
</reference>
<sequence length="60" mass="6709">MNEGDLETDELLTWTKSDTGCNVAIVYWSTWRKTLENPTGAWDRSDSAWEACAASVLAEI</sequence>
<comment type="caution">
    <text evidence="1">The sequence shown here is derived from an EMBL/GenBank/DDBJ whole genome shotgun (WGS) entry which is preliminary data.</text>
</comment>
<dbReference type="Proteomes" id="UP000187203">
    <property type="component" value="Unassembled WGS sequence"/>
</dbReference>
<gene>
    <name evidence="1" type="ORF">COLO4_29841</name>
</gene>
<proteinExistence type="predicted"/>
<protein>
    <submittedName>
        <fullName evidence="1">Uncharacterized protein</fullName>
    </submittedName>
</protein>
<organism evidence="1 2">
    <name type="scientific">Corchorus olitorius</name>
    <dbReference type="NCBI Taxonomy" id="93759"/>
    <lineage>
        <taxon>Eukaryota</taxon>
        <taxon>Viridiplantae</taxon>
        <taxon>Streptophyta</taxon>
        <taxon>Embryophyta</taxon>
        <taxon>Tracheophyta</taxon>
        <taxon>Spermatophyta</taxon>
        <taxon>Magnoliopsida</taxon>
        <taxon>eudicotyledons</taxon>
        <taxon>Gunneridae</taxon>
        <taxon>Pentapetalae</taxon>
        <taxon>rosids</taxon>
        <taxon>malvids</taxon>
        <taxon>Malvales</taxon>
        <taxon>Malvaceae</taxon>
        <taxon>Grewioideae</taxon>
        <taxon>Apeibeae</taxon>
        <taxon>Corchorus</taxon>
    </lineage>
</organism>
<accession>A0A1R3HD01</accession>
<dbReference type="AlphaFoldDB" id="A0A1R3HD01"/>
<evidence type="ECO:0000313" key="1">
    <source>
        <dbReference type="EMBL" id="OMO68195.1"/>
    </source>
</evidence>
<evidence type="ECO:0000313" key="2">
    <source>
        <dbReference type="Proteomes" id="UP000187203"/>
    </source>
</evidence>
<keyword evidence="2" id="KW-1185">Reference proteome</keyword>